<keyword evidence="2" id="KW-1133">Transmembrane helix</keyword>
<feature type="region of interest" description="Disordered" evidence="1">
    <location>
        <begin position="90"/>
        <end position="200"/>
    </location>
</feature>
<protein>
    <submittedName>
        <fullName evidence="3">Uncharacterized protein</fullName>
    </submittedName>
</protein>
<feature type="compositionally biased region" description="Low complexity" evidence="1">
    <location>
        <begin position="160"/>
        <end position="178"/>
    </location>
</feature>
<keyword evidence="2" id="KW-0812">Transmembrane</keyword>
<feature type="compositionally biased region" description="Basic residues" evidence="1">
    <location>
        <begin position="140"/>
        <end position="149"/>
    </location>
</feature>
<feature type="compositionally biased region" description="Low complexity" evidence="1">
    <location>
        <begin position="102"/>
        <end position="114"/>
    </location>
</feature>
<feature type="region of interest" description="Disordered" evidence="1">
    <location>
        <begin position="306"/>
        <end position="344"/>
    </location>
</feature>
<sequence length="684" mass="72844">MFNDRILRVVYIESALSERKIYDTFAACGKIQAIHASDSYFLEFAYEFSMRQALSMNVPGTTVAAVASSPALITRFNDILPPARSTLPLFFPSPSPGPSPVPSTSSSAQPAPTTREPGRSAQPREPLVLPERPSYDQKIGKRVTAKRQASRLTQVHTGPSSSISSAYSQSEAQSAQSSGVLRPSRAAAEHGNAERRIPVSQMNATPVAASTAVFPFPAGQLSTAHSHLHSISPSASPLVPASSSVPSTGYNTTGSFAPQTYGPTRRQNADAMDIDGDKENLTISEIPNPSLRTGKDIMAISYPSPSSTLSAPLSRGKNTPSLGNQSTNCSTTLSTTTVPQPAVPPTPSPYITLIFRGSQVNVDLSTLEDDPTGIITVLHTTAASALERDKWMIVAATYRGSGRLQAALAACATPLPASQSEKEERHSLANTTNSPPHAPIPVSIPIPHTGADKAGGVQAVVGLVELRSAKRRLEEELRTERIVRQRLEGELSDCEAARVRAEAEKTKAEKGKELAEAARAEADGRAREAQEGERRARGEVAVNDDGDAGRSLWRGAFGARHSDLASTDAHGGVDAEFHLRCGEASAALLRLRTACVVTMASILLLAGMSTSYPSLWSFRDHKCTIWGITVEVMTVLLFLISAVFAAIRVYAVSGKGYIPTGITLVFGIIPIIPEFRLFSPAFVS</sequence>
<evidence type="ECO:0000256" key="2">
    <source>
        <dbReference type="SAM" id="Phobius"/>
    </source>
</evidence>
<name>A0A8H7P7U4_9APHY</name>
<evidence type="ECO:0000313" key="4">
    <source>
        <dbReference type="Proteomes" id="UP000639403"/>
    </source>
</evidence>
<accession>A0A8H7P7U4</accession>
<proteinExistence type="predicted"/>
<keyword evidence="2" id="KW-0472">Membrane</keyword>
<feature type="transmembrane region" description="Helical" evidence="2">
    <location>
        <begin position="591"/>
        <end position="612"/>
    </location>
</feature>
<evidence type="ECO:0000256" key="1">
    <source>
        <dbReference type="SAM" id="MobiDB-lite"/>
    </source>
</evidence>
<dbReference type="Proteomes" id="UP000639403">
    <property type="component" value="Unassembled WGS sequence"/>
</dbReference>
<gene>
    <name evidence="3" type="ORF">IEO21_02340</name>
</gene>
<organism evidence="3 4">
    <name type="scientific">Rhodonia placenta</name>
    <dbReference type="NCBI Taxonomy" id="104341"/>
    <lineage>
        <taxon>Eukaryota</taxon>
        <taxon>Fungi</taxon>
        <taxon>Dikarya</taxon>
        <taxon>Basidiomycota</taxon>
        <taxon>Agaricomycotina</taxon>
        <taxon>Agaricomycetes</taxon>
        <taxon>Polyporales</taxon>
        <taxon>Adustoporiaceae</taxon>
        <taxon>Rhodonia</taxon>
    </lineage>
</organism>
<feature type="region of interest" description="Disordered" evidence="1">
    <location>
        <begin position="415"/>
        <end position="439"/>
    </location>
</feature>
<feature type="compositionally biased region" description="Polar residues" evidence="1">
    <location>
        <begin position="150"/>
        <end position="159"/>
    </location>
</feature>
<feature type="compositionally biased region" description="Polar residues" evidence="1">
    <location>
        <begin position="316"/>
        <end position="325"/>
    </location>
</feature>
<feature type="transmembrane region" description="Helical" evidence="2">
    <location>
        <begin position="657"/>
        <end position="678"/>
    </location>
</feature>
<feature type="compositionally biased region" description="Pro residues" evidence="1">
    <location>
        <begin position="91"/>
        <end position="101"/>
    </location>
</feature>
<dbReference type="EMBL" id="JADOXO010000022">
    <property type="protein sequence ID" value="KAF9819169.1"/>
    <property type="molecule type" value="Genomic_DNA"/>
</dbReference>
<reference evidence="3" key="2">
    <citation type="journal article" name="Front. Microbiol.">
        <title>Degradative Capacity of Two Strains of Rhodonia placenta: From Phenotype to Genotype.</title>
        <authorList>
            <person name="Kolle M."/>
            <person name="Horta M.A.C."/>
            <person name="Nowrousian M."/>
            <person name="Ohm R.A."/>
            <person name="Benz J.P."/>
            <person name="Pilgard A."/>
        </authorList>
    </citation>
    <scope>NUCLEOTIDE SEQUENCE</scope>
    <source>
        <strain evidence="3">FPRL280</strain>
    </source>
</reference>
<feature type="compositionally biased region" description="Low complexity" evidence="1">
    <location>
        <begin position="326"/>
        <end position="340"/>
    </location>
</feature>
<comment type="caution">
    <text evidence="3">The sequence shown here is derived from an EMBL/GenBank/DDBJ whole genome shotgun (WGS) entry which is preliminary data.</text>
</comment>
<reference evidence="3" key="1">
    <citation type="submission" date="2020-11" db="EMBL/GenBank/DDBJ databases">
        <authorList>
            <person name="Koelle M."/>
            <person name="Horta M.A.C."/>
            <person name="Nowrousian M."/>
            <person name="Ohm R.A."/>
            <person name="Benz P."/>
            <person name="Pilgard A."/>
        </authorList>
    </citation>
    <scope>NUCLEOTIDE SEQUENCE</scope>
    <source>
        <strain evidence="3">FPRL280</strain>
    </source>
</reference>
<feature type="compositionally biased region" description="Basic and acidic residues" evidence="1">
    <location>
        <begin position="187"/>
        <end position="197"/>
    </location>
</feature>
<dbReference type="AlphaFoldDB" id="A0A8H7P7U4"/>
<evidence type="ECO:0000313" key="3">
    <source>
        <dbReference type="EMBL" id="KAF9819169.1"/>
    </source>
</evidence>
<feature type="region of interest" description="Disordered" evidence="1">
    <location>
        <begin position="509"/>
        <end position="538"/>
    </location>
</feature>
<feature type="transmembrane region" description="Helical" evidence="2">
    <location>
        <begin position="624"/>
        <end position="651"/>
    </location>
</feature>